<proteinExistence type="predicted"/>
<sequence length="360" mass="39620">MTQAPANFKPLRYDPSYEQPAPDEAETIQEIIDTMAEIQQKTYQSQGHAIRSVHAKSHALLKGKLEVFDNLPDYLAQGFFAKPGTYSIVARISTQPGDVLPDSVSTPRGISIKVAGVEGEHLPGADESTTQDFILVNSPIFPQKLKDFLSGLKRFDALTNKAEGFKEGFSKVLRTIGEAVGSDTGVMAGMGGQLATHPMGDTYYSQGAFLYGEYMAKFSLTPVTPNLTALKDQPIDIDHDDDALRHLLQDFFATNGGEWELGVQLSTDIEKMPVEDASVEWPEEESPYLTVGKLTIAPQEGWTDEKAAVVDDKMYFSPWHGLAAHRPLGSIQRARKAPYKASAEFRRNMYGKSDSPDDVK</sequence>
<dbReference type="SUPFAM" id="SSF56634">
    <property type="entry name" value="Heme-dependent catalase-like"/>
    <property type="match status" value="1"/>
</dbReference>
<dbReference type="InterPro" id="IPR018028">
    <property type="entry name" value="Catalase"/>
</dbReference>
<dbReference type="PROSITE" id="PS51402">
    <property type="entry name" value="CATALASE_3"/>
    <property type="match status" value="1"/>
</dbReference>
<dbReference type="Proteomes" id="UP000501128">
    <property type="component" value="Chromosome"/>
</dbReference>
<dbReference type="EC" id="1.11.1.6" evidence="1"/>
<evidence type="ECO:0000313" key="5">
    <source>
        <dbReference type="Proteomes" id="UP000501128"/>
    </source>
</evidence>
<dbReference type="EMBL" id="CP051677">
    <property type="protein sequence ID" value="QJD80744.1"/>
    <property type="molecule type" value="Genomic_DNA"/>
</dbReference>
<gene>
    <name evidence="4" type="ORF">HH216_21720</name>
</gene>
<evidence type="ECO:0000256" key="1">
    <source>
        <dbReference type="ARBA" id="ARBA00012314"/>
    </source>
</evidence>
<dbReference type="RefSeq" id="WP_169552764.1">
    <property type="nucleotide sequence ID" value="NZ_CP051677.1"/>
</dbReference>
<dbReference type="GO" id="GO:0006979">
    <property type="term" value="P:response to oxidative stress"/>
    <property type="evidence" value="ECO:0007669"/>
    <property type="project" value="InterPro"/>
</dbReference>
<dbReference type="Pfam" id="PF00199">
    <property type="entry name" value="Catalase"/>
    <property type="match status" value="1"/>
</dbReference>
<dbReference type="PANTHER" id="PTHR36195:SF4">
    <property type="entry name" value="DOMAIN PROTEIN, PUTATIVE (AFU_ORTHOLOGUE AFUA_5G01990)-RELATED"/>
    <property type="match status" value="1"/>
</dbReference>
<evidence type="ECO:0000259" key="3">
    <source>
        <dbReference type="Pfam" id="PF00199"/>
    </source>
</evidence>
<evidence type="ECO:0000313" key="4">
    <source>
        <dbReference type="EMBL" id="QJD80744.1"/>
    </source>
</evidence>
<dbReference type="GO" id="GO:0004096">
    <property type="term" value="F:catalase activity"/>
    <property type="evidence" value="ECO:0007669"/>
    <property type="project" value="InterPro"/>
</dbReference>
<evidence type="ECO:0000256" key="2">
    <source>
        <dbReference type="SAM" id="MobiDB-lite"/>
    </source>
</evidence>
<feature type="domain" description="Catalase core" evidence="3">
    <location>
        <begin position="51"/>
        <end position="296"/>
    </location>
</feature>
<dbReference type="AlphaFoldDB" id="A0A7L5DQK6"/>
<dbReference type="CDD" id="cd08152">
    <property type="entry name" value="y4iL_like"/>
    <property type="match status" value="1"/>
</dbReference>
<dbReference type="KEGG" id="srho:HH216_21720"/>
<dbReference type="InterPro" id="IPR011614">
    <property type="entry name" value="Catalase_core"/>
</dbReference>
<dbReference type="InterPro" id="IPR020835">
    <property type="entry name" value="Catalase_sf"/>
</dbReference>
<reference evidence="4 5" key="1">
    <citation type="submission" date="2020-04" db="EMBL/GenBank/DDBJ databases">
        <title>Genome sequencing of novel species.</title>
        <authorList>
            <person name="Heo J."/>
            <person name="Kim S.-J."/>
            <person name="Kim J.-S."/>
            <person name="Hong S.-B."/>
            <person name="Kwon S.-W."/>
        </authorList>
    </citation>
    <scope>NUCLEOTIDE SEQUENCE [LARGE SCALE GENOMIC DNA]</scope>
    <source>
        <strain evidence="4 5">CJU-R4</strain>
    </source>
</reference>
<name>A0A7L5DQK6_9BACT</name>
<feature type="region of interest" description="Disordered" evidence="2">
    <location>
        <begin position="1"/>
        <end position="21"/>
    </location>
</feature>
<dbReference type="PANTHER" id="PTHR36195">
    <property type="entry name" value="DOMAIN PROTEIN, PUTATIVE (AFU_ORTHOLOGUE AFUA_5G01990)-RELATED-RELATED"/>
    <property type="match status" value="1"/>
</dbReference>
<keyword evidence="5" id="KW-1185">Reference proteome</keyword>
<organism evidence="4 5">
    <name type="scientific">Spirosoma rhododendri</name>
    <dbReference type="NCBI Taxonomy" id="2728024"/>
    <lineage>
        <taxon>Bacteria</taxon>
        <taxon>Pseudomonadati</taxon>
        <taxon>Bacteroidota</taxon>
        <taxon>Cytophagia</taxon>
        <taxon>Cytophagales</taxon>
        <taxon>Cytophagaceae</taxon>
        <taxon>Spirosoma</taxon>
    </lineage>
</organism>
<protein>
    <recommendedName>
        <fullName evidence="1">catalase</fullName>
        <ecNumber evidence="1">1.11.1.6</ecNumber>
    </recommendedName>
</protein>
<accession>A0A7L5DQK6</accession>
<dbReference type="Gene3D" id="2.40.180.10">
    <property type="entry name" value="Catalase core domain"/>
    <property type="match status" value="1"/>
</dbReference>
<dbReference type="GO" id="GO:0020037">
    <property type="term" value="F:heme binding"/>
    <property type="evidence" value="ECO:0007669"/>
    <property type="project" value="InterPro"/>
</dbReference>